<organism evidence="2 3">
    <name type="scientific">Streptomyces europaeiscabiei</name>
    <dbReference type="NCBI Taxonomy" id="146819"/>
    <lineage>
        <taxon>Bacteria</taxon>
        <taxon>Bacillati</taxon>
        <taxon>Actinomycetota</taxon>
        <taxon>Actinomycetes</taxon>
        <taxon>Kitasatosporales</taxon>
        <taxon>Streptomycetaceae</taxon>
        <taxon>Streptomyces</taxon>
    </lineage>
</organism>
<dbReference type="Proteomes" id="UP001273589">
    <property type="component" value="Unassembled WGS sequence"/>
</dbReference>
<dbReference type="PROSITE" id="PS50943">
    <property type="entry name" value="HTH_CROC1"/>
    <property type="match status" value="1"/>
</dbReference>
<dbReference type="AlphaFoldDB" id="A0AAJ2UJP6"/>
<dbReference type="Gene3D" id="1.10.260.40">
    <property type="entry name" value="lambda repressor-like DNA-binding domains"/>
    <property type="match status" value="1"/>
</dbReference>
<evidence type="ECO:0000259" key="1">
    <source>
        <dbReference type="PROSITE" id="PS50943"/>
    </source>
</evidence>
<dbReference type="SUPFAM" id="SSF47413">
    <property type="entry name" value="lambda repressor-like DNA-binding domains"/>
    <property type="match status" value="1"/>
</dbReference>
<feature type="domain" description="HTH cro/C1-type" evidence="1">
    <location>
        <begin position="18"/>
        <end position="72"/>
    </location>
</feature>
<dbReference type="EMBL" id="JARAWN010000028">
    <property type="protein sequence ID" value="MDX3129613.1"/>
    <property type="molecule type" value="Genomic_DNA"/>
</dbReference>
<protein>
    <submittedName>
        <fullName evidence="2">Helix-turn-helix transcriptional regulator</fullName>
    </submittedName>
</protein>
<sequence length="267" mass="30083">MAPIPNPNSWKGRLAAELREGRAARGLTRPQVADKVGTSVGTIQRAESGRDLPTLQMAHAIAVVCRLNGEQIESLWRKASQRGRKQHLTRARPLPQIVNTAEMGLALKRVWEEDGRPSAREMERRARARIREFGPLSRSTAWRIRERDQAAISKKQLFAYLAACEVPAARFPLWAEAWLRVRQSEKRRDTTGDARQWALRAAEAEQRLRDAGLVPEERFPGSRVPWTVRCRRRTCRQISRIRYADFIAGAAGCRVCGGHATGPVLAP</sequence>
<dbReference type="CDD" id="cd00093">
    <property type="entry name" value="HTH_XRE"/>
    <property type="match status" value="1"/>
</dbReference>
<comment type="caution">
    <text evidence="2">The sequence shown here is derived from an EMBL/GenBank/DDBJ whole genome shotgun (WGS) entry which is preliminary data.</text>
</comment>
<dbReference type="InterPro" id="IPR010982">
    <property type="entry name" value="Lambda_DNA-bd_dom_sf"/>
</dbReference>
<dbReference type="SMART" id="SM00530">
    <property type="entry name" value="HTH_XRE"/>
    <property type="match status" value="1"/>
</dbReference>
<evidence type="ECO:0000313" key="2">
    <source>
        <dbReference type="EMBL" id="MDX3129613.1"/>
    </source>
</evidence>
<name>A0AAJ2UJP6_9ACTN</name>
<accession>A0AAJ2UJP6</accession>
<dbReference type="InterPro" id="IPR001387">
    <property type="entry name" value="Cro/C1-type_HTH"/>
</dbReference>
<proteinExistence type="predicted"/>
<evidence type="ECO:0000313" key="3">
    <source>
        <dbReference type="Proteomes" id="UP001273589"/>
    </source>
</evidence>
<gene>
    <name evidence="2" type="ORF">PV367_07335</name>
</gene>
<dbReference type="GO" id="GO:0003677">
    <property type="term" value="F:DNA binding"/>
    <property type="evidence" value="ECO:0007669"/>
    <property type="project" value="InterPro"/>
</dbReference>
<dbReference type="Pfam" id="PF13560">
    <property type="entry name" value="HTH_31"/>
    <property type="match status" value="1"/>
</dbReference>
<reference evidence="2" key="1">
    <citation type="journal article" date="2023" name="Microb. Genom.">
        <title>Mesoterricola silvestris gen. nov., sp. nov., Mesoterricola sediminis sp. nov., Geothrix oryzae sp. nov., Geothrix edaphica sp. nov., Geothrix rubra sp. nov., and Geothrix limicola sp. nov., six novel members of Acidobacteriota isolated from soils.</title>
        <authorList>
            <person name="Weisberg A.J."/>
            <person name="Pearce E."/>
            <person name="Kramer C.G."/>
            <person name="Chang J.H."/>
            <person name="Clarke C.R."/>
        </authorList>
    </citation>
    <scope>NUCLEOTIDE SEQUENCE</scope>
    <source>
        <strain evidence="2">ND06-05F</strain>
    </source>
</reference>
<dbReference type="RefSeq" id="WP_319690110.1">
    <property type="nucleotide sequence ID" value="NZ_JARAWN010000028.1"/>
</dbReference>